<gene>
    <name evidence="1" type="ORF">EDC65_4945</name>
</gene>
<organism evidence="1 2">
    <name type="scientific">Stella humosa</name>
    <dbReference type="NCBI Taxonomy" id="94"/>
    <lineage>
        <taxon>Bacteria</taxon>
        <taxon>Pseudomonadati</taxon>
        <taxon>Pseudomonadota</taxon>
        <taxon>Alphaproteobacteria</taxon>
        <taxon>Rhodospirillales</taxon>
        <taxon>Stellaceae</taxon>
        <taxon>Stella</taxon>
    </lineage>
</organism>
<dbReference type="Gene3D" id="3.90.1200.10">
    <property type="match status" value="1"/>
</dbReference>
<evidence type="ECO:0000313" key="1">
    <source>
        <dbReference type="EMBL" id="ROP83411.1"/>
    </source>
</evidence>
<dbReference type="RefSeq" id="WP_123694624.1">
    <property type="nucleotide sequence ID" value="NZ_AP019700.1"/>
</dbReference>
<dbReference type="Gene3D" id="3.40.50.300">
    <property type="entry name" value="P-loop containing nucleotide triphosphate hydrolases"/>
    <property type="match status" value="1"/>
</dbReference>
<dbReference type="AlphaFoldDB" id="A0A3N1KS43"/>
<dbReference type="SUPFAM" id="SSF56112">
    <property type="entry name" value="Protein kinase-like (PK-like)"/>
    <property type="match status" value="1"/>
</dbReference>
<evidence type="ECO:0000313" key="2">
    <source>
        <dbReference type="Proteomes" id="UP000278222"/>
    </source>
</evidence>
<dbReference type="OrthoDB" id="9810277at2"/>
<sequence length="520" mass="55111">MAGANAEEAQAEIAAMLEDPATHGGQPVTRIATHGALVFLAGDRAWKMKRAVRYPYLDFSTLENRRLACAAEIALNRRTAPEIYEAVVPVTRDDAGRPRIGGEGPAIEWLVAMRRFDEGQVLDRLADAGRVDLAMVEALADHVAAFHAGAERRPDGGGQAAMARVIDTNDRALADCAAVLDRGETRALAADSHALLDVLAPFLERRRREGFVRLGHGDLHLGNICLIDGKPRLFDALEFDLALTRLDTIYDVAFLVMDLLVRGLPAQANRFLERYAERTGDLAGLALLPLGLSMRAAIRAHVAVAAGGKDGRATARRYLDHSRAFLLPMPPRLVAVGGLSGSGKSTVARAVAPWLGAAPGALVLRSDVTRKRLAGIDPMERAGPEAYAPGSAERVYGALRADAATALAAGRTVIVDAVHARPDERAAVEEVARRLGVPFAGIWLDAPAETLVARVAARVGDVSDATPAVVRHQLGYDLGPMAWQRVPAAPTWQAVAGAVATALGIGGILDLDQGAGRQPS</sequence>
<comment type="caution">
    <text evidence="1">The sequence shown here is derived from an EMBL/GenBank/DDBJ whole genome shotgun (WGS) entry which is preliminary data.</text>
</comment>
<proteinExistence type="predicted"/>
<keyword evidence="2" id="KW-1185">Reference proteome</keyword>
<reference evidence="1 2" key="1">
    <citation type="submission" date="2018-11" db="EMBL/GenBank/DDBJ databases">
        <title>Genomic Encyclopedia of Type Strains, Phase IV (KMG-IV): sequencing the most valuable type-strain genomes for metagenomic binning, comparative biology and taxonomic classification.</title>
        <authorList>
            <person name="Goeker M."/>
        </authorList>
    </citation>
    <scope>NUCLEOTIDE SEQUENCE [LARGE SCALE GENOMIC DNA]</scope>
    <source>
        <strain evidence="1 2">DSM 5900</strain>
    </source>
</reference>
<dbReference type="Pfam" id="PF13671">
    <property type="entry name" value="AAA_33"/>
    <property type="match status" value="1"/>
</dbReference>
<dbReference type="InterPro" id="IPR052732">
    <property type="entry name" value="Cell-binding_unc_protein"/>
</dbReference>
<dbReference type="Proteomes" id="UP000278222">
    <property type="component" value="Unassembled WGS sequence"/>
</dbReference>
<dbReference type="SUPFAM" id="SSF52540">
    <property type="entry name" value="P-loop containing nucleoside triphosphate hydrolases"/>
    <property type="match status" value="1"/>
</dbReference>
<dbReference type="PANTHER" id="PTHR43883">
    <property type="entry name" value="SLR0207 PROTEIN"/>
    <property type="match status" value="1"/>
</dbReference>
<dbReference type="EMBL" id="RJKX01000017">
    <property type="protein sequence ID" value="ROP83411.1"/>
    <property type="molecule type" value="Genomic_DNA"/>
</dbReference>
<accession>A0A3N1KS43</accession>
<name>A0A3N1KS43_9PROT</name>
<dbReference type="InterPro" id="IPR011009">
    <property type="entry name" value="Kinase-like_dom_sf"/>
</dbReference>
<dbReference type="PANTHER" id="PTHR43883:SF1">
    <property type="entry name" value="GLUCONOKINASE"/>
    <property type="match status" value="1"/>
</dbReference>
<protein>
    <submittedName>
        <fullName evidence="1">Uncharacterized protein</fullName>
    </submittedName>
</protein>
<dbReference type="InterPro" id="IPR027417">
    <property type="entry name" value="P-loop_NTPase"/>
</dbReference>